<dbReference type="PANTHER" id="PTHR30383">
    <property type="entry name" value="THIOESTERASE 1/PROTEASE 1/LYSOPHOSPHOLIPASE L1"/>
    <property type="match status" value="1"/>
</dbReference>
<dbReference type="Gene3D" id="3.40.50.1110">
    <property type="entry name" value="SGNH hydrolase"/>
    <property type="match status" value="1"/>
</dbReference>
<dbReference type="PANTHER" id="PTHR30383:SF5">
    <property type="entry name" value="SGNH HYDROLASE-TYPE ESTERASE DOMAIN-CONTAINING PROTEIN"/>
    <property type="match status" value="1"/>
</dbReference>
<accession>A0ABV6WY76</accession>
<feature type="signal peptide" evidence="1">
    <location>
        <begin position="1"/>
        <end position="28"/>
    </location>
</feature>
<evidence type="ECO:0000259" key="2">
    <source>
        <dbReference type="Pfam" id="PF13472"/>
    </source>
</evidence>
<dbReference type="InterPro" id="IPR051532">
    <property type="entry name" value="Ester_Hydrolysis_Enzymes"/>
</dbReference>
<keyword evidence="1" id="KW-0732">Signal</keyword>
<organism evidence="3 4">
    <name type="scientific">Streptacidiphilus alkalitolerans</name>
    <dbReference type="NCBI Taxonomy" id="3342712"/>
    <lineage>
        <taxon>Bacteria</taxon>
        <taxon>Bacillati</taxon>
        <taxon>Actinomycetota</taxon>
        <taxon>Actinomycetes</taxon>
        <taxon>Kitasatosporales</taxon>
        <taxon>Streptomycetaceae</taxon>
        <taxon>Streptacidiphilus</taxon>
    </lineage>
</organism>
<evidence type="ECO:0000313" key="4">
    <source>
        <dbReference type="Proteomes" id="UP001592530"/>
    </source>
</evidence>
<dbReference type="GO" id="GO:0016787">
    <property type="term" value="F:hydrolase activity"/>
    <property type="evidence" value="ECO:0007669"/>
    <property type="project" value="UniProtKB-KW"/>
</dbReference>
<dbReference type="SUPFAM" id="SSF52266">
    <property type="entry name" value="SGNH hydrolase"/>
    <property type="match status" value="1"/>
</dbReference>
<name>A0ABV6WY76_9ACTN</name>
<dbReference type="Pfam" id="PF13472">
    <property type="entry name" value="Lipase_GDSL_2"/>
    <property type="match status" value="1"/>
</dbReference>
<comment type="caution">
    <text evidence="3">The sequence shown here is derived from an EMBL/GenBank/DDBJ whole genome shotgun (WGS) entry which is preliminary data.</text>
</comment>
<dbReference type="InterPro" id="IPR013830">
    <property type="entry name" value="SGNH_hydro"/>
</dbReference>
<feature type="chain" id="PRO_5045297349" evidence="1">
    <location>
        <begin position="29"/>
        <end position="239"/>
    </location>
</feature>
<feature type="domain" description="SGNH hydrolase-type esterase" evidence="2">
    <location>
        <begin position="40"/>
        <end position="215"/>
    </location>
</feature>
<protein>
    <submittedName>
        <fullName evidence="3">SGNH/GDSL hydrolase family protein</fullName>
        <ecNumber evidence="3">3.1.-.-</ecNumber>
    </submittedName>
</protein>
<dbReference type="Proteomes" id="UP001592530">
    <property type="component" value="Unassembled WGS sequence"/>
</dbReference>
<evidence type="ECO:0000256" key="1">
    <source>
        <dbReference type="SAM" id="SignalP"/>
    </source>
</evidence>
<proteinExistence type="predicted"/>
<sequence>MRMSSLALPVAIVLTGFSGLCCAPSARAAVTRALLRIEPLGDSITWGQGSSTGDGYRGPLGSELTSEGYTLDFVGPVRSGSMSDPDNEGHKGWRIDEIADLTDSTLAVYRPNVVTLLLGTNDLVQNYHVATAPDRLQALVDRILADDPTATVLLADLPPSTSARVAQAEPAYDAAVRGIARSERAAGRHVGYVDMGALTTADLADQLHPDDTGYRKMADAWNRGIRAADAAGWLRRPQP</sequence>
<gene>
    <name evidence="3" type="ORF">ACEZDB_09620</name>
</gene>
<evidence type="ECO:0000313" key="3">
    <source>
        <dbReference type="EMBL" id="MFC1430916.1"/>
    </source>
</evidence>
<reference evidence="3 4" key="1">
    <citation type="submission" date="2024-09" db="EMBL/GenBank/DDBJ databases">
        <authorList>
            <person name="Lee S.D."/>
        </authorList>
    </citation>
    <scope>NUCLEOTIDE SEQUENCE [LARGE SCALE GENOMIC DNA]</scope>
    <source>
        <strain evidence="3 4">N1-3</strain>
    </source>
</reference>
<dbReference type="EC" id="3.1.-.-" evidence="3"/>
<dbReference type="EMBL" id="JBHEZY010000003">
    <property type="protein sequence ID" value="MFC1430916.1"/>
    <property type="molecule type" value="Genomic_DNA"/>
</dbReference>
<dbReference type="RefSeq" id="WP_380550924.1">
    <property type="nucleotide sequence ID" value="NZ_JBHEZY010000003.1"/>
</dbReference>
<keyword evidence="3" id="KW-0378">Hydrolase</keyword>
<dbReference type="CDD" id="cd01833">
    <property type="entry name" value="XynB_like"/>
    <property type="match status" value="1"/>
</dbReference>
<dbReference type="InterPro" id="IPR036514">
    <property type="entry name" value="SGNH_hydro_sf"/>
</dbReference>